<sequence>MTTVVDCEPSCRTYLNPALFERHEDSHKKLLHILMPGDTVVIGQSARPGVVQVVRNVVVGFENGCFTIDQRPDRLVLPHYLHTEPTDPYDWRLLVVFKPRQGKDGIKPSS</sequence>
<dbReference type="Proteomes" id="UP000288052">
    <property type="component" value="Unassembled WGS sequence"/>
</dbReference>
<organism evidence="1 2">
    <name type="scientific">Bifidobacterium castoris</name>
    <dbReference type="NCBI Taxonomy" id="2306972"/>
    <lineage>
        <taxon>Bacteria</taxon>
        <taxon>Bacillati</taxon>
        <taxon>Actinomycetota</taxon>
        <taxon>Actinomycetes</taxon>
        <taxon>Bifidobacteriales</taxon>
        <taxon>Bifidobacteriaceae</taxon>
        <taxon>Bifidobacterium</taxon>
    </lineage>
</organism>
<accession>A0A430F4D5</accession>
<dbReference type="EMBL" id="QXGI01000012">
    <property type="protein sequence ID" value="RSX44655.1"/>
    <property type="molecule type" value="Genomic_DNA"/>
</dbReference>
<gene>
    <name evidence="1" type="ORF">D2E22_1941</name>
</gene>
<comment type="caution">
    <text evidence="1">The sequence shown here is derived from an EMBL/GenBank/DDBJ whole genome shotgun (WGS) entry which is preliminary data.</text>
</comment>
<name>A0A430F4D5_9BIFI</name>
<dbReference type="AlphaFoldDB" id="A0A430F4D5"/>
<evidence type="ECO:0000313" key="2">
    <source>
        <dbReference type="Proteomes" id="UP000288052"/>
    </source>
</evidence>
<reference evidence="1 2" key="1">
    <citation type="submission" date="2018-09" db="EMBL/GenBank/DDBJ databases">
        <title>Characterization of the phylogenetic diversity of five novel species belonging to the genus Bifidobacterium.</title>
        <authorList>
            <person name="Lugli G.A."/>
            <person name="Duranti S."/>
            <person name="Milani C."/>
        </authorList>
    </citation>
    <scope>NUCLEOTIDE SEQUENCE [LARGE SCALE GENOMIC DNA]</scope>
    <source>
        <strain evidence="1 2">2020B</strain>
    </source>
</reference>
<keyword evidence="2" id="KW-1185">Reference proteome</keyword>
<proteinExistence type="predicted"/>
<protein>
    <submittedName>
        <fullName evidence="1">Uncharacterized protein</fullName>
    </submittedName>
</protein>
<evidence type="ECO:0000313" key="1">
    <source>
        <dbReference type="EMBL" id="RSX44655.1"/>
    </source>
</evidence>